<comment type="caution">
    <text evidence="1">The sequence shown here is derived from an EMBL/GenBank/DDBJ whole genome shotgun (WGS) entry which is preliminary data.</text>
</comment>
<reference evidence="2" key="1">
    <citation type="journal article" date="2015" name="PLoS Genet.">
        <title>The dynamic genome and transcriptome of the human fungal pathogen Blastomyces and close relative Emmonsia.</title>
        <authorList>
            <person name="Munoz J.F."/>
            <person name="Gauthier G.M."/>
            <person name="Desjardins C.A."/>
            <person name="Gallo J.E."/>
            <person name="Holder J."/>
            <person name="Sullivan T.D."/>
            <person name="Marty A.J."/>
            <person name="Carmen J.C."/>
            <person name="Chen Z."/>
            <person name="Ding L."/>
            <person name="Gujja S."/>
            <person name="Magrini V."/>
            <person name="Misas E."/>
            <person name="Mitreva M."/>
            <person name="Priest M."/>
            <person name="Saif S."/>
            <person name="Whiston E.A."/>
            <person name="Young S."/>
            <person name="Zeng Q."/>
            <person name="Goldman W.E."/>
            <person name="Mardis E.R."/>
            <person name="Taylor J.W."/>
            <person name="McEwen J.G."/>
            <person name="Clay O.K."/>
            <person name="Klein B.S."/>
            <person name="Cuomo C.A."/>
        </authorList>
    </citation>
    <scope>NUCLEOTIDE SEQUENCE [LARGE SCALE GENOMIC DNA]</scope>
    <source>
        <strain evidence="2">UAMH 3008</strain>
    </source>
</reference>
<sequence length="209" mass="24524">MKSVTVALKASNTSITVIKKVNLEIEKIKLNIKRVRLNIEKQKIITEKERIIIERAKMNIENTKLAVQCKILRLINTHYESQKEFISNLTRLTTDINIKTYQLCLEMYEMISKFEMFAKHLIKTEDSSDNEKFSNSNNNDKASDHLKTSTLKQYMIDDSVSQIMTNSETLIHRFSDMINESDMTENENYERNLIQVIKKNLCRSMSDFQ</sequence>
<proteinExistence type="predicted"/>
<evidence type="ECO:0000313" key="2">
    <source>
        <dbReference type="Proteomes" id="UP000034164"/>
    </source>
</evidence>
<dbReference type="AlphaFoldDB" id="A0A0G2J9H0"/>
<dbReference type="OrthoDB" id="4190438at2759"/>
<dbReference type="EMBL" id="LCZI01000886">
    <property type="protein sequence ID" value="KKZ63966.1"/>
    <property type="molecule type" value="Genomic_DNA"/>
</dbReference>
<gene>
    <name evidence="1" type="ORF">EMCG_01720</name>
</gene>
<dbReference type="Proteomes" id="UP000034164">
    <property type="component" value="Unassembled WGS sequence"/>
</dbReference>
<protein>
    <submittedName>
        <fullName evidence="1">Uncharacterized protein</fullName>
    </submittedName>
</protein>
<accession>A0A0G2J9H0</accession>
<organism evidence="1 2">
    <name type="scientific">[Emmonsia] crescens</name>
    <dbReference type="NCBI Taxonomy" id="73230"/>
    <lineage>
        <taxon>Eukaryota</taxon>
        <taxon>Fungi</taxon>
        <taxon>Dikarya</taxon>
        <taxon>Ascomycota</taxon>
        <taxon>Pezizomycotina</taxon>
        <taxon>Eurotiomycetes</taxon>
        <taxon>Eurotiomycetidae</taxon>
        <taxon>Onygenales</taxon>
        <taxon>Ajellomycetaceae</taxon>
        <taxon>Emergomyces</taxon>
    </lineage>
</organism>
<dbReference type="VEuPathDB" id="FungiDB:EMCG_01720"/>
<name>A0A0G2J9H0_9EURO</name>
<evidence type="ECO:0000313" key="1">
    <source>
        <dbReference type="EMBL" id="KKZ63966.1"/>
    </source>
</evidence>